<name>A0A2I4AM86_AUSLI</name>
<gene>
    <name evidence="6" type="primary">LOC106512503</name>
</gene>
<dbReference type="InParanoid" id="A0A2I4AM86"/>
<evidence type="ECO:0000313" key="6">
    <source>
        <dbReference type="RefSeq" id="XP_013856561.1"/>
    </source>
</evidence>
<evidence type="ECO:0000256" key="3">
    <source>
        <dbReference type="PROSITE-ProRule" id="PRU00104"/>
    </source>
</evidence>
<feature type="domain" description="HECT" evidence="4">
    <location>
        <begin position="8"/>
        <end position="134"/>
    </location>
</feature>
<dbReference type="RefSeq" id="XP_013856561.1">
    <property type="nucleotide sequence ID" value="XM_014001107.1"/>
</dbReference>
<reference evidence="6" key="1">
    <citation type="submission" date="2025-08" db="UniProtKB">
        <authorList>
            <consortium name="RefSeq"/>
        </authorList>
    </citation>
    <scope>IDENTIFICATION</scope>
</reference>
<proteinExistence type="predicted"/>
<dbReference type="PROSITE" id="PS50237">
    <property type="entry name" value="HECT"/>
    <property type="match status" value="1"/>
</dbReference>
<sequence length="318" mass="35648">MGARLALSRKSFQPHCRINVKFMDDVGIAEGAVDTGGPKREFFTLVLDYLHDSGLFVGPEGSKFLTYSSSAMEKDDFFYAGMIIAMSVVHGGPAPRFLSRTLFQALIESPEMTTVTTDEVPDLKLRENLQKVLSGEVPEDLEDIIDMAGSRCILATPENAQQMALDTAHWYIFGRTRSAFERFKDGLKTLGIYSAMLENKEYFLDVMCHQNNPTTAEQIKEAFRPVLHPPGSNKRSTENLILCLWENFIFDAEDEHSGTSLEKILFFSTGLKSSPPPGSNKRSTENLILCLWENFIFDTEDEHSGTSLEKILFFSTGL</sequence>
<dbReference type="InterPro" id="IPR035983">
    <property type="entry name" value="Hect_E3_ubiquitin_ligase"/>
</dbReference>
<protein>
    <submittedName>
        <fullName evidence="6">G2/M phase-specific E3 ubiquitin-protein ligase</fullName>
    </submittedName>
</protein>
<dbReference type="KEGG" id="alim:106512503"/>
<dbReference type="AlphaFoldDB" id="A0A2I4AM86"/>
<evidence type="ECO:0000256" key="1">
    <source>
        <dbReference type="ARBA" id="ARBA00022679"/>
    </source>
</evidence>
<dbReference type="InterPro" id="IPR000569">
    <property type="entry name" value="HECT_dom"/>
</dbReference>
<accession>A0A2I4AM86</accession>
<dbReference type="OrthoDB" id="8442306at2759"/>
<keyword evidence="1" id="KW-0808">Transferase</keyword>
<dbReference type="Proteomes" id="UP000192220">
    <property type="component" value="Unplaced"/>
</dbReference>
<dbReference type="SUPFAM" id="SSF56204">
    <property type="entry name" value="Hect, E3 ligase catalytic domain"/>
    <property type="match status" value="1"/>
</dbReference>
<dbReference type="GO" id="GO:0004842">
    <property type="term" value="F:ubiquitin-protein transferase activity"/>
    <property type="evidence" value="ECO:0007669"/>
    <property type="project" value="InterPro"/>
</dbReference>
<dbReference type="Pfam" id="PF00632">
    <property type="entry name" value="HECT"/>
    <property type="match status" value="1"/>
</dbReference>
<dbReference type="Gene3D" id="3.90.1750.10">
    <property type="entry name" value="Hect, E3 ligase catalytic domains"/>
    <property type="match status" value="1"/>
</dbReference>
<dbReference type="GeneID" id="106512503"/>
<feature type="non-terminal residue" evidence="6">
    <location>
        <position position="318"/>
    </location>
</feature>
<keyword evidence="2 3" id="KW-0833">Ubl conjugation pathway</keyword>
<dbReference type="STRING" id="52670.A0A2I4AM86"/>
<organism evidence="5 6">
    <name type="scientific">Austrofundulus limnaeus</name>
    <name type="common">Annual killifish</name>
    <dbReference type="NCBI Taxonomy" id="52670"/>
    <lineage>
        <taxon>Eukaryota</taxon>
        <taxon>Metazoa</taxon>
        <taxon>Chordata</taxon>
        <taxon>Craniata</taxon>
        <taxon>Vertebrata</taxon>
        <taxon>Euteleostomi</taxon>
        <taxon>Actinopterygii</taxon>
        <taxon>Neopterygii</taxon>
        <taxon>Teleostei</taxon>
        <taxon>Neoteleostei</taxon>
        <taxon>Acanthomorphata</taxon>
        <taxon>Ovalentaria</taxon>
        <taxon>Atherinomorphae</taxon>
        <taxon>Cyprinodontiformes</taxon>
        <taxon>Rivulidae</taxon>
        <taxon>Austrofundulus</taxon>
    </lineage>
</organism>
<keyword evidence="5" id="KW-1185">Reference proteome</keyword>
<evidence type="ECO:0000256" key="2">
    <source>
        <dbReference type="ARBA" id="ARBA00022786"/>
    </source>
</evidence>
<evidence type="ECO:0000313" key="5">
    <source>
        <dbReference type="Proteomes" id="UP000192220"/>
    </source>
</evidence>
<dbReference type="SMART" id="SM00119">
    <property type="entry name" value="HECTc"/>
    <property type="match status" value="1"/>
</dbReference>
<evidence type="ECO:0000259" key="4">
    <source>
        <dbReference type="PROSITE" id="PS50237"/>
    </source>
</evidence>
<comment type="caution">
    <text evidence="3">Lacks conserved residue(s) required for the propagation of feature annotation.</text>
</comment>